<feature type="domain" description="SRCR" evidence="8">
    <location>
        <begin position="19"/>
        <end position="66"/>
    </location>
</feature>
<evidence type="ECO:0000256" key="5">
    <source>
        <dbReference type="ARBA" id="ARBA00023157"/>
    </source>
</evidence>
<keyword evidence="5 7" id="KW-1015">Disulfide bond</keyword>
<dbReference type="PRINTS" id="PR00258">
    <property type="entry name" value="SPERACTRCPTR"/>
</dbReference>
<dbReference type="Gene3D" id="3.10.250.10">
    <property type="entry name" value="SRCR-like domain"/>
    <property type="match status" value="1"/>
</dbReference>
<keyword evidence="6" id="KW-0325">Glycoprotein</keyword>
<evidence type="ECO:0000256" key="3">
    <source>
        <dbReference type="ARBA" id="ARBA00022729"/>
    </source>
</evidence>
<evidence type="ECO:0000256" key="2">
    <source>
        <dbReference type="ARBA" id="ARBA00022525"/>
    </source>
</evidence>
<evidence type="ECO:0000313" key="9">
    <source>
        <dbReference type="EMBL" id="KAL0177845.1"/>
    </source>
</evidence>
<keyword evidence="3" id="KW-0732">Signal</keyword>
<dbReference type="PROSITE" id="PS50287">
    <property type="entry name" value="SRCR_2"/>
    <property type="match status" value="1"/>
</dbReference>
<accession>A0ABD0PVM6</accession>
<dbReference type="SUPFAM" id="SSF56487">
    <property type="entry name" value="SRCR-like"/>
    <property type="match status" value="1"/>
</dbReference>
<dbReference type="AlphaFoldDB" id="A0ABD0PVM6"/>
<feature type="non-terminal residue" evidence="9">
    <location>
        <position position="69"/>
    </location>
</feature>
<gene>
    <name evidence="9" type="ORF">M9458_026739</name>
</gene>
<evidence type="ECO:0000313" key="10">
    <source>
        <dbReference type="Proteomes" id="UP001529510"/>
    </source>
</evidence>
<evidence type="ECO:0000259" key="8">
    <source>
        <dbReference type="PROSITE" id="PS50287"/>
    </source>
</evidence>
<comment type="caution">
    <text evidence="7">Lacks conserved residue(s) required for the propagation of feature annotation.</text>
</comment>
<organism evidence="9 10">
    <name type="scientific">Cirrhinus mrigala</name>
    <name type="common">Mrigala</name>
    <dbReference type="NCBI Taxonomy" id="683832"/>
    <lineage>
        <taxon>Eukaryota</taxon>
        <taxon>Metazoa</taxon>
        <taxon>Chordata</taxon>
        <taxon>Craniata</taxon>
        <taxon>Vertebrata</taxon>
        <taxon>Euteleostomi</taxon>
        <taxon>Actinopterygii</taxon>
        <taxon>Neopterygii</taxon>
        <taxon>Teleostei</taxon>
        <taxon>Ostariophysi</taxon>
        <taxon>Cypriniformes</taxon>
        <taxon>Cyprinidae</taxon>
        <taxon>Labeoninae</taxon>
        <taxon>Labeonini</taxon>
        <taxon>Cirrhinus</taxon>
    </lineage>
</organism>
<evidence type="ECO:0000256" key="1">
    <source>
        <dbReference type="ARBA" id="ARBA00004613"/>
    </source>
</evidence>
<keyword evidence="2" id="KW-0964">Secreted</keyword>
<dbReference type="Pfam" id="PF00530">
    <property type="entry name" value="SRCR"/>
    <property type="match status" value="1"/>
</dbReference>
<dbReference type="EMBL" id="JAMKFB020000013">
    <property type="protein sequence ID" value="KAL0177845.1"/>
    <property type="molecule type" value="Genomic_DNA"/>
</dbReference>
<keyword evidence="4" id="KW-0677">Repeat</keyword>
<dbReference type="PANTHER" id="PTHR48071">
    <property type="entry name" value="SRCR DOMAIN-CONTAINING PROTEIN"/>
    <property type="match status" value="1"/>
</dbReference>
<dbReference type="Proteomes" id="UP001529510">
    <property type="component" value="Unassembled WGS sequence"/>
</dbReference>
<protein>
    <recommendedName>
        <fullName evidence="8">SRCR domain-containing protein</fullName>
    </recommendedName>
</protein>
<proteinExistence type="predicted"/>
<dbReference type="InterPro" id="IPR001190">
    <property type="entry name" value="SRCR"/>
</dbReference>
<dbReference type="SMART" id="SM00202">
    <property type="entry name" value="SR"/>
    <property type="match status" value="1"/>
</dbReference>
<name>A0ABD0PVM6_CIRMR</name>
<feature type="disulfide bond" evidence="7">
    <location>
        <begin position="35"/>
        <end position="45"/>
    </location>
</feature>
<evidence type="ECO:0000256" key="6">
    <source>
        <dbReference type="ARBA" id="ARBA00023180"/>
    </source>
</evidence>
<sequence>MNHRHVFVCSGVPKAWTWAHFGQGTGPIVLDGVHCTGNELSLEECPHAPWGQHNCDHMEDAGVSCNPFT</sequence>
<comment type="caution">
    <text evidence="9">The sequence shown here is derived from an EMBL/GenBank/DDBJ whole genome shotgun (WGS) entry which is preliminary data.</text>
</comment>
<comment type="subcellular location">
    <subcellularLocation>
        <location evidence="1">Secreted</location>
    </subcellularLocation>
</comment>
<reference evidence="9 10" key="1">
    <citation type="submission" date="2024-05" db="EMBL/GenBank/DDBJ databases">
        <title>Genome sequencing and assembly of Indian major carp, Cirrhinus mrigala (Hamilton, 1822).</title>
        <authorList>
            <person name="Mohindra V."/>
            <person name="Chowdhury L.M."/>
            <person name="Lal K."/>
            <person name="Jena J.K."/>
        </authorList>
    </citation>
    <scope>NUCLEOTIDE SEQUENCE [LARGE SCALE GENOMIC DNA]</scope>
    <source>
        <strain evidence="9">CM1030</strain>
        <tissue evidence="9">Blood</tissue>
    </source>
</reference>
<keyword evidence="10" id="KW-1185">Reference proteome</keyword>
<dbReference type="InterPro" id="IPR036772">
    <property type="entry name" value="SRCR-like_dom_sf"/>
</dbReference>
<dbReference type="PANTHER" id="PTHR48071:SF15">
    <property type="entry name" value="SRCR DOMAIN-CONTAINING PROTEIN"/>
    <property type="match status" value="1"/>
</dbReference>
<evidence type="ECO:0000256" key="4">
    <source>
        <dbReference type="ARBA" id="ARBA00022737"/>
    </source>
</evidence>
<evidence type="ECO:0000256" key="7">
    <source>
        <dbReference type="PROSITE-ProRule" id="PRU00196"/>
    </source>
</evidence>